<feature type="region of interest" description="Disordered" evidence="4">
    <location>
        <begin position="1"/>
        <end position="43"/>
    </location>
</feature>
<evidence type="ECO:0000313" key="5">
    <source>
        <dbReference type="EMBL" id="KZC04385.1"/>
    </source>
</evidence>
<evidence type="ECO:0000256" key="3">
    <source>
        <dbReference type="ARBA" id="ARBA00023157"/>
    </source>
</evidence>
<dbReference type="Pfam" id="PF02297">
    <property type="entry name" value="COX6B"/>
    <property type="match status" value="1"/>
</dbReference>
<accession>A0A154NXI0</accession>
<dbReference type="InterPro" id="IPR003213">
    <property type="entry name" value="Cyt_c_oxidase_su6B"/>
</dbReference>
<evidence type="ECO:0000256" key="4">
    <source>
        <dbReference type="SAM" id="MobiDB-lite"/>
    </source>
</evidence>
<evidence type="ECO:0000256" key="2">
    <source>
        <dbReference type="ARBA" id="ARBA00023128"/>
    </source>
</evidence>
<dbReference type="PANTHER" id="PTHR11387">
    <property type="entry name" value="CYTOCHROME C OXIDASE SUBUNIT 6B"/>
    <property type="match status" value="1"/>
</dbReference>
<dbReference type="STRING" id="178035.A0A154NXI0"/>
<evidence type="ECO:0000313" key="6">
    <source>
        <dbReference type="Proteomes" id="UP000076502"/>
    </source>
</evidence>
<keyword evidence="6" id="KW-1185">Reference proteome</keyword>
<dbReference type="EMBL" id="KQ434778">
    <property type="protein sequence ID" value="KZC04385.1"/>
    <property type="molecule type" value="Genomic_DNA"/>
</dbReference>
<organism evidence="5 6">
    <name type="scientific">Dufourea novaeangliae</name>
    <name type="common">Sweat bee</name>
    <dbReference type="NCBI Taxonomy" id="178035"/>
    <lineage>
        <taxon>Eukaryota</taxon>
        <taxon>Metazoa</taxon>
        <taxon>Ecdysozoa</taxon>
        <taxon>Arthropoda</taxon>
        <taxon>Hexapoda</taxon>
        <taxon>Insecta</taxon>
        <taxon>Pterygota</taxon>
        <taxon>Neoptera</taxon>
        <taxon>Endopterygota</taxon>
        <taxon>Hymenoptera</taxon>
        <taxon>Apocrita</taxon>
        <taxon>Aculeata</taxon>
        <taxon>Apoidea</taxon>
        <taxon>Anthophila</taxon>
        <taxon>Halictidae</taxon>
        <taxon>Rophitinae</taxon>
        <taxon>Dufourea</taxon>
    </lineage>
</organism>
<comment type="subcellular location">
    <subcellularLocation>
        <location evidence="1">Mitochondrion</location>
    </subcellularLocation>
</comment>
<dbReference type="GO" id="GO:0005739">
    <property type="term" value="C:mitochondrion"/>
    <property type="evidence" value="ECO:0007669"/>
    <property type="project" value="UniProtKB-SubCell"/>
</dbReference>
<dbReference type="Gene3D" id="1.10.10.140">
    <property type="entry name" value="Cytochrome c oxidase, subunit VIb"/>
    <property type="match status" value="1"/>
</dbReference>
<evidence type="ECO:0000256" key="1">
    <source>
        <dbReference type="ARBA" id="ARBA00004173"/>
    </source>
</evidence>
<protein>
    <submittedName>
        <fullName evidence="5">Cytochrome c oxidase subunit 6B1</fullName>
    </submittedName>
</protein>
<sequence>MSSTKMNESHVADGMRYAYTENDNDAVKKEPPNTNSEQIEKKEKKKITIEVDEDDPCLKGKEGDVLSKSVIRVPGTDPRFQQQNQTLRCWVMYTDFYRCEHILGEGSDACAWFKQVFTTICPKYWIDHWDNLRAEGKFPWHKYKTQGEFPGDKYGV</sequence>
<dbReference type="OMA" id="LPWHKYK"/>
<proteinExistence type="predicted"/>
<keyword evidence="2" id="KW-0496">Mitochondrion</keyword>
<dbReference type="OrthoDB" id="1107506at2759"/>
<dbReference type="Proteomes" id="UP000076502">
    <property type="component" value="Unassembled WGS sequence"/>
</dbReference>
<dbReference type="InterPro" id="IPR036549">
    <property type="entry name" value="CX6/COA6-like_sf"/>
</dbReference>
<dbReference type="SUPFAM" id="SSF47694">
    <property type="entry name" value="Cytochrome c oxidase subunit h"/>
    <property type="match status" value="1"/>
</dbReference>
<dbReference type="AlphaFoldDB" id="A0A154NXI0"/>
<name>A0A154NXI0_DUFNO</name>
<dbReference type="InterPro" id="IPR048280">
    <property type="entry name" value="COX6B-like"/>
</dbReference>
<reference evidence="5 6" key="1">
    <citation type="submission" date="2015-07" db="EMBL/GenBank/DDBJ databases">
        <title>The genome of Dufourea novaeangliae.</title>
        <authorList>
            <person name="Pan H."/>
            <person name="Kapheim K."/>
        </authorList>
    </citation>
    <scope>NUCLEOTIDE SEQUENCE [LARGE SCALE GENOMIC DNA]</scope>
    <source>
        <strain evidence="5">0120121106</strain>
        <tissue evidence="5">Whole body</tissue>
    </source>
</reference>
<keyword evidence="3" id="KW-1015">Disulfide bond</keyword>
<gene>
    <name evidence="5" type="ORF">WN55_02747</name>
</gene>
<dbReference type="CDD" id="cd00926">
    <property type="entry name" value="Cyt_c_Oxidase_VIb"/>
    <property type="match status" value="1"/>
</dbReference>
<dbReference type="GO" id="GO:0045277">
    <property type="term" value="C:respiratory chain complex IV"/>
    <property type="evidence" value="ECO:0007669"/>
    <property type="project" value="InterPro"/>
</dbReference>